<evidence type="ECO:0000313" key="3">
    <source>
        <dbReference type="EMBL" id="MEI4799909.1"/>
    </source>
</evidence>
<evidence type="ECO:0000259" key="2">
    <source>
        <dbReference type="PROSITE" id="PS50943"/>
    </source>
</evidence>
<dbReference type="PANTHER" id="PTHR46797">
    <property type="entry name" value="HTH-TYPE TRANSCRIPTIONAL REGULATOR"/>
    <property type="match status" value="1"/>
</dbReference>
<keyword evidence="4" id="KW-1185">Reference proteome</keyword>
<name>A0ABU8FD74_9BACI</name>
<sequence>MSENNINIGAYIKGLREQKTMTISKLADTSKVSQPYLSQIEKGKRNPSLDIIRKLSKALEVDFYDLAWRAGFYTDEEMQERKGIEEYFNSMTPEEEAAYLEEENKLSKVEEYRRREYPDIKEVLEQSDVYFNGKSLNKEHRELAIKMLDVLFEKLEVNYPSYKEIEKKYDSVNTRFSFFFNQEASDYSKDK</sequence>
<dbReference type="InterPro" id="IPR001387">
    <property type="entry name" value="Cro/C1-type_HTH"/>
</dbReference>
<protein>
    <submittedName>
        <fullName evidence="3">Helix-turn-helix transcriptional regulator</fullName>
    </submittedName>
</protein>
<dbReference type="InterPro" id="IPR050807">
    <property type="entry name" value="TransReg_Diox_bact_type"/>
</dbReference>
<dbReference type="PROSITE" id="PS50943">
    <property type="entry name" value="HTH_CROC1"/>
    <property type="match status" value="1"/>
</dbReference>
<gene>
    <name evidence="3" type="ORF">WAZ07_00980</name>
</gene>
<dbReference type="CDD" id="cd00093">
    <property type="entry name" value="HTH_XRE"/>
    <property type="match status" value="1"/>
</dbReference>
<dbReference type="PANTHER" id="PTHR46797:SF1">
    <property type="entry name" value="METHYLPHOSPHONATE SYNTHASE"/>
    <property type="match status" value="1"/>
</dbReference>
<evidence type="ECO:0000256" key="1">
    <source>
        <dbReference type="ARBA" id="ARBA00023125"/>
    </source>
</evidence>
<accession>A0ABU8FD74</accession>
<dbReference type="Proteomes" id="UP001372526">
    <property type="component" value="Unassembled WGS sequence"/>
</dbReference>
<dbReference type="SUPFAM" id="SSF47413">
    <property type="entry name" value="lambda repressor-like DNA-binding domains"/>
    <property type="match status" value="1"/>
</dbReference>
<dbReference type="RefSeq" id="WP_336470971.1">
    <property type="nucleotide sequence ID" value="NZ_JBAWSX010000001.1"/>
</dbReference>
<dbReference type="Gene3D" id="1.10.260.40">
    <property type="entry name" value="lambda repressor-like DNA-binding domains"/>
    <property type="match status" value="1"/>
</dbReference>
<organism evidence="3 4">
    <name type="scientific">Bacillus bruguierae</name>
    <dbReference type="NCBI Taxonomy" id="3127667"/>
    <lineage>
        <taxon>Bacteria</taxon>
        <taxon>Bacillati</taxon>
        <taxon>Bacillota</taxon>
        <taxon>Bacilli</taxon>
        <taxon>Bacillales</taxon>
        <taxon>Bacillaceae</taxon>
        <taxon>Bacillus</taxon>
    </lineage>
</organism>
<comment type="caution">
    <text evidence="3">The sequence shown here is derived from an EMBL/GenBank/DDBJ whole genome shotgun (WGS) entry which is preliminary data.</text>
</comment>
<dbReference type="EMBL" id="JBAWSX010000001">
    <property type="protein sequence ID" value="MEI4799909.1"/>
    <property type="molecule type" value="Genomic_DNA"/>
</dbReference>
<reference evidence="3 4" key="1">
    <citation type="submission" date="2024-01" db="EMBL/GenBank/DDBJ databases">
        <title>Seven novel Bacillus-like species.</title>
        <authorList>
            <person name="Liu G."/>
        </authorList>
    </citation>
    <scope>NUCLEOTIDE SEQUENCE [LARGE SCALE GENOMIC DNA]</scope>
    <source>
        <strain evidence="3 4">FJAT-51639</strain>
    </source>
</reference>
<dbReference type="InterPro" id="IPR010982">
    <property type="entry name" value="Lambda_DNA-bd_dom_sf"/>
</dbReference>
<dbReference type="Pfam" id="PF01381">
    <property type="entry name" value="HTH_3"/>
    <property type="match status" value="1"/>
</dbReference>
<dbReference type="SMART" id="SM00530">
    <property type="entry name" value="HTH_XRE"/>
    <property type="match status" value="1"/>
</dbReference>
<feature type="domain" description="HTH cro/C1-type" evidence="2">
    <location>
        <begin position="12"/>
        <end position="66"/>
    </location>
</feature>
<proteinExistence type="predicted"/>
<evidence type="ECO:0000313" key="4">
    <source>
        <dbReference type="Proteomes" id="UP001372526"/>
    </source>
</evidence>
<keyword evidence="1" id="KW-0238">DNA-binding</keyword>